<dbReference type="EMBL" id="KZ392894">
    <property type="protein sequence ID" value="PIO54749.1"/>
    <property type="molecule type" value="Genomic_DNA"/>
</dbReference>
<dbReference type="AlphaFoldDB" id="A0A2G9T9W3"/>
<organism evidence="1 2">
    <name type="scientific">Teladorsagia circumcincta</name>
    <name type="common">Brown stomach worm</name>
    <name type="synonym">Ostertagia circumcincta</name>
    <dbReference type="NCBI Taxonomy" id="45464"/>
    <lineage>
        <taxon>Eukaryota</taxon>
        <taxon>Metazoa</taxon>
        <taxon>Ecdysozoa</taxon>
        <taxon>Nematoda</taxon>
        <taxon>Chromadorea</taxon>
        <taxon>Rhabditida</taxon>
        <taxon>Rhabditina</taxon>
        <taxon>Rhabditomorpha</taxon>
        <taxon>Strongyloidea</taxon>
        <taxon>Trichostrongylidae</taxon>
        <taxon>Teladorsagia</taxon>
    </lineage>
</organism>
<feature type="non-terminal residue" evidence="1">
    <location>
        <position position="89"/>
    </location>
</feature>
<gene>
    <name evidence="1" type="ORF">TELCIR_23880</name>
</gene>
<accession>A0A2G9T9W3</accession>
<evidence type="ECO:0000313" key="1">
    <source>
        <dbReference type="EMBL" id="PIO54749.1"/>
    </source>
</evidence>
<sequence>MRRRNVAKRNDRAIRHPPAMNPLRAITIRHTRLGLGREADTLREQQRRLRKELQEAKAVIGQVDDARAICHDTKTTGISQATLVDTLRQ</sequence>
<dbReference type="Proteomes" id="UP000230423">
    <property type="component" value="Unassembled WGS sequence"/>
</dbReference>
<proteinExistence type="predicted"/>
<protein>
    <submittedName>
        <fullName evidence="1">Uncharacterized protein</fullName>
    </submittedName>
</protein>
<evidence type="ECO:0000313" key="2">
    <source>
        <dbReference type="Proteomes" id="UP000230423"/>
    </source>
</evidence>
<name>A0A2G9T9W3_TELCI</name>
<keyword evidence="2" id="KW-1185">Reference proteome</keyword>
<reference evidence="1 2" key="1">
    <citation type="submission" date="2015-09" db="EMBL/GenBank/DDBJ databases">
        <title>Draft genome of the parasitic nematode Teladorsagia circumcincta isolate WARC Sus (inbred).</title>
        <authorList>
            <person name="Mitreva M."/>
        </authorList>
    </citation>
    <scope>NUCLEOTIDE SEQUENCE [LARGE SCALE GENOMIC DNA]</scope>
    <source>
        <strain evidence="1 2">S</strain>
    </source>
</reference>